<sequence>MVQQAVEAYGLRLFTQVLGWEVGPAQILMALVKRNLRDKHTHAYVKEVVVYGRKPLHHK</sequence>
<organism evidence="1 2">
    <name type="scientific">Penicillium alfredii</name>
    <dbReference type="NCBI Taxonomy" id="1506179"/>
    <lineage>
        <taxon>Eukaryota</taxon>
        <taxon>Fungi</taxon>
        <taxon>Dikarya</taxon>
        <taxon>Ascomycota</taxon>
        <taxon>Pezizomycotina</taxon>
        <taxon>Eurotiomycetes</taxon>
        <taxon>Eurotiomycetidae</taxon>
        <taxon>Eurotiales</taxon>
        <taxon>Aspergillaceae</taxon>
        <taxon>Penicillium</taxon>
    </lineage>
</organism>
<dbReference type="GeneID" id="81392144"/>
<reference evidence="1" key="1">
    <citation type="submission" date="2022-11" db="EMBL/GenBank/DDBJ databases">
        <authorList>
            <person name="Petersen C."/>
        </authorList>
    </citation>
    <scope>NUCLEOTIDE SEQUENCE</scope>
    <source>
        <strain evidence="1">IBT 34128</strain>
    </source>
</reference>
<dbReference type="OrthoDB" id="2013972at2759"/>
<keyword evidence="2" id="KW-1185">Reference proteome</keyword>
<proteinExistence type="predicted"/>
<dbReference type="Proteomes" id="UP001141434">
    <property type="component" value="Unassembled WGS sequence"/>
</dbReference>
<dbReference type="RefSeq" id="XP_056514043.1">
    <property type="nucleotide sequence ID" value="XM_056652976.1"/>
</dbReference>
<evidence type="ECO:0000313" key="1">
    <source>
        <dbReference type="EMBL" id="KAJ5105047.1"/>
    </source>
</evidence>
<dbReference type="EMBL" id="JAPMSZ010000004">
    <property type="protein sequence ID" value="KAJ5105047.1"/>
    <property type="molecule type" value="Genomic_DNA"/>
</dbReference>
<evidence type="ECO:0000313" key="2">
    <source>
        <dbReference type="Proteomes" id="UP001141434"/>
    </source>
</evidence>
<dbReference type="AlphaFoldDB" id="A0A9W9KH94"/>
<protein>
    <submittedName>
        <fullName evidence="1">Uncharacterized protein</fullName>
    </submittedName>
</protein>
<accession>A0A9W9KH94</accession>
<comment type="caution">
    <text evidence="1">The sequence shown here is derived from an EMBL/GenBank/DDBJ whole genome shotgun (WGS) entry which is preliminary data.</text>
</comment>
<name>A0A9W9KH94_9EURO</name>
<reference evidence="1" key="2">
    <citation type="journal article" date="2023" name="IMA Fungus">
        <title>Comparative genomic study of the Penicillium genus elucidates a diverse pangenome and 15 lateral gene transfer events.</title>
        <authorList>
            <person name="Petersen C."/>
            <person name="Sorensen T."/>
            <person name="Nielsen M.R."/>
            <person name="Sondergaard T.E."/>
            <person name="Sorensen J.L."/>
            <person name="Fitzpatrick D.A."/>
            <person name="Frisvad J.C."/>
            <person name="Nielsen K.L."/>
        </authorList>
    </citation>
    <scope>NUCLEOTIDE SEQUENCE</scope>
    <source>
        <strain evidence="1">IBT 34128</strain>
    </source>
</reference>
<gene>
    <name evidence="1" type="ORF">NUU61_002394</name>
</gene>